<proteinExistence type="predicted"/>
<dbReference type="Proteomes" id="UP001346149">
    <property type="component" value="Unassembled WGS sequence"/>
</dbReference>
<evidence type="ECO:0000313" key="2">
    <source>
        <dbReference type="EMBL" id="KAK4771906.1"/>
    </source>
</evidence>
<evidence type="ECO:0000256" key="1">
    <source>
        <dbReference type="SAM" id="MobiDB-lite"/>
    </source>
</evidence>
<organism evidence="2 3">
    <name type="scientific">Trapa natans</name>
    <name type="common">Water chestnut</name>
    <dbReference type="NCBI Taxonomy" id="22666"/>
    <lineage>
        <taxon>Eukaryota</taxon>
        <taxon>Viridiplantae</taxon>
        <taxon>Streptophyta</taxon>
        <taxon>Embryophyta</taxon>
        <taxon>Tracheophyta</taxon>
        <taxon>Spermatophyta</taxon>
        <taxon>Magnoliopsida</taxon>
        <taxon>eudicotyledons</taxon>
        <taxon>Gunneridae</taxon>
        <taxon>Pentapetalae</taxon>
        <taxon>rosids</taxon>
        <taxon>malvids</taxon>
        <taxon>Myrtales</taxon>
        <taxon>Lythraceae</taxon>
        <taxon>Trapa</taxon>
    </lineage>
</organism>
<keyword evidence="3" id="KW-1185">Reference proteome</keyword>
<evidence type="ECO:0000313" key="3">
    <source>
        <dbReference type="Proteomes" id="UP001346149"/>
    </source>
</evidence>
<feature type="region of interest" description="Disordered" evidence="1">
    <location>
        <begin position="74"/>
        <end position="102"/>
    </location>
</feature>
<name>A0AAN7KZ32_TRANT</name>
<reference evidence="2 3" key="1">
    <citation type="journal article" date="2023" name="Hortic Res">
        <title>Pangenome of water caltrop reveals structural variations and asymmetric subgenome divergence after allopolyploidization.</title>
        <authorList>
            <person name="Zhang X."/>
            <person name="Chen Y."/>
            <person name="Wang L."/>
            <person name="Yuan Y."/>
            <person name="Fang M."/>
            <person name="Shi L."/>
            <person name="Lu R."/>
            <person name="Comes H.P."/>
            <person name="Ma Y."/>
            <person name="Chen Y."/>
            <person name="Huang G."/>
            <person name="Zhou Y."/>
            <person name="Zheng Z."/>
            <person name="Qiu Y."/>
        </authorList>
    </citation>
    <scope>NUCLEOTIDE SEQUENCE [LARGE SCALE GENOMIC DNA]</scope>
    <source>
        <strain evidence="2">F231</strain>
    </source>
</reference>
<feature type="compositionally biased region" description="Basic and acidic residues" evidence="1">
    <location>
        <begin position="82"/>
        <end position="102"/>
    </location>
</feature>
<dbReference type="EMBL" id="JAXQNO010000020">
    <property type="protein sequence ID" value="KAK4771906.1"/>
    <property type="molecule type" value="Genomic_DNA"/>
</dbReference>
<accession>A0AAN7KZ32</accession>
<dbReference type="AlphaFoldDB" id="A0AAN7KZ32"/>
<sequence length="102" mass="11724">MNMWIPDQSGRDNEDIEYYQSFPKNGSNCCMKVVRDEVPHNEDSNKNSSAPVIVMLFILVQRIKHKYINVLSSSNLTAKPPRTSDSKKKDAHSLEHQLDLHL</sequence>
<gene>
    <name evidence="2" type="ORF">SAY86_013681</name>
</gene>
<protein>
    <submittedName>
        <fullName evidence="2">Uncharacterized protein</fullName>
    </submittedName>
</protein>
<comment type="caution">
    <text evidence="2">The sequence shown here is derived from an EMBL/GenBank/DDBJ whole genome shotgun (WGS) entry which is preliminary data.</text>
</comment>